<gene>
    <name evidence="1" type="ORF">NCTC11647_01369</name>
</gene>
<dbReference type="RefSeq" id="WP_146154890.1">
    <property type="nucleotide sequence ID" value="NZ_PYOG01000022.1"/>
</dbReference>
<accession>A0A2X1X2N1</accession>
<dbReference type="OrthoDB" id="5821291at2"/>
<dbReference type="AlphaFoldDB" id="A0A2X1X2N1"/>
<name>A0A2X1X2N1_PHODM</name>
<dbReference type="Proteomes" id="UP000251647">
    <property type="component" value="Unassembled WGS sequence"/>
</dbReference>
<organism evidence="1 2">
    <name type="scientific">Photobacterium damselae</name>
    <dbReference type="NCBI Taxonomy" id="38293"/>
    <lineage>
        <taxon>Bacteria</taxon>
        <taxon>Pseudomonadati</taxon>
        <taxon>Pseudomonadota</taxon>
        <taxon>Gammaproteobacteria</taxon>
        <taxon>Vibrionales</taxon>
        <taxon>Vibrionaceae</taxon>
        <taxon>Photobacterium</taxon>
    </lineage>
</organism>
<evidence type="ECO:0000313" key="1">
    <source>
        <dbReference type="EMBL" id="SPY28280.1"/>
    </source>
</evidence>
<sequence>MMKTSFDDAKALIELSIQRCFGRDLVVMTSDGQPKAIRGYIKTQSVDGHQVKRLLTVSCLPTLSTIMLEGKRYSLSLSSPEQGKGQRDSQIQNVYILNLTQAGIKHDFSEF</sequence>
<dbReference type="EMBL" id="UATL01000001">
    <property type="protein sequence ID" value="SPY28280.1"/>
    <property type="molecule type" value="Genomic_DNA"/>
</dbReference>
<reference evidence="1 2" key="1">
    <citation type="submission" date="2018-06" db="EMBL/GenBank/DDBJ databases">
        <authorList>
            <consortium name="Pathogen Informatics"/>
            <person name="Doyle S."/>
        </authorList>
    </citation>
    <scope>NUCLEOTIDE SEQUENCE [LARGE SCALE GENOMIC DNA]</scope>
    <source>
        <strain evidence="1 2">NCTC11647</strain>
    </source>
</reference>
<evidence type="ECO:0000313" key="2">
    <source>
        <dbReference type="Proteomes" id="UP000251647"/>
    </source>
</evidence>
<protein>
    <submittedName>
        <fullName evidence="1">Uncharacterized protein</fullName>
    </submittedName>
</protein>
<proteinExistence type="predicted"/>